<feature type="region of interest" description="Disordered" evidence="2">
    <location>
        <begin position="95"/>
        <end position="172"/>
    </location>
</feature>
<sequence length="172" mass="20694">METPFQVSQDSPDWRNPGNNLFVNFLPWWTTEKDLWELFSTQGEVVESHVVRDFHTKESRGFAFVTMATTEDAKRCIKKFDHTVQFDRVIVVERSKRQRPRTPTPGKYSGTRYDHEQRRERSRSLSPVRKEDRYRFSSDRSRSQTPIQKEDSYSRDRRGRSPSPRTHRRRRD</sequence>
<proteinExistence type="predicted"/>
<reference evidence="5" key="2">
    <citation type="submission" date="2025-08" db="UniProtKB">
        <authorList>
            <consortium name="RefSeq"/>
        </authorList>
    </citation>
    <scope>IDENTIFICATION</scope>
    <source>
        <tissue evidence="5">Leaf</tissue>
    </source>
</reference>
<dbReference type="Gene3D" id="3.30.70.330">
    <property type="match status" value="1"/>
</dbReference>
<dbReference type="AlphaFoldDB" id="A0A3Q0FE85"/>
<organism evidence="4 5">
    <name type="scientific">Vigna radiata var. radiata</name>
    <name type="common">Mung bean</name>
    <name type="synonym">Phaseolus aureus</name>
    <dbReference type="NCBI Taxonomy" id="3916"/>
    <lineage>
        <taxon>Eukaryota</taxon>
        <taxon>Viridiplantae</taxon>
        <taxon>Streptophyta</taxon>
        <taxon>Embryophyta</taxon>
        <taxon>Tracheophyta</taxon>
        <taxon>Spermatophyta</taxon>
        <taxon>Magnoliopsida</taxon>
        <taxon>eudicotyledons</taxon>
        <taxon>Gunneridae</taxon>
        <taxon>Pentapetalae</taxon>
        <taxon>rosids</taxon>
        <taxon>fabids</taxon>
        <taxon>Fabales</taxon>
        <taxon>Fabaceae</taxon>
        <taxon>Papilionoideae</taxon>
        <taxon>50 kb inversion clade</taxon>
        <taxon>NPAAA clade</taxon>
        <taxon>indigoferoid/millettioid clade</taxon>
        <taxon>Phaseoleae</taxon>
        <taxon>Vigna</taxon>
    </lineage>
</organism>
<dbReference type="InterPro" id="IPR050441">
    <property type="entry name" value="RBM"/>
</dbReference>
<dbReference type="GO" id="GO:0003723">
    <property type="term" value="F:RNA binding"/>
    <property type="evidence" value="ECO:0007669"/>
    <property type="project" value="UniProtKB-UniRule"/>
</dbReference>
<dbReference type="SMART" id="SM00360">
    <property type="entry name" value="RRM"/>
    <property type="match status" value="1"/>
</dbReference>
<dbReference type="InterPro" id="IPR012677">
    <property type="entry name" value="Nucleotide-bd_a/b_plait_sf"/>
</dbReference>
<keyword evidence="1" id="KW-0694">RNA-binding</keyword>
<dbReference type="PANTHER" id="PTHR48034">
    <property type="entry name" value="TRANSFORMER-2 SEX-DETERMINING PROTEIN-RELATED"/>
    <property type="match status" value="1"/>
</dbReference>
<dbReference type="SUPFAM" id="SSF54928">
    <property type="entry name" value="RNA-binding domain, RBD"/>
    <property type="match status" value="1"/>
</dbReference>
<dbReference type="OrthoDB" id="6159137at2759"/>
<feature type="compositionally biased region" description="Basic and acidic residues" evidence="2">
    <location>
        <begin position="112"/>
        <end position="156"/>
    </location>
</feature>
<dbReference type="Pfam" id="PF00076">
    <property type="entry name" value="RRM_1"/>
    <property type="match status" value="1"/>
</dbReference>
<evidence type="ECO:0000259" key="3">
    <source>
        <dbReference type="PROSITE" id="PS50102"/>
    </source>
</evidence>
<evidence type="ECO:0000256" key="2">
    <source>
        <dbReference type="SAM" id="MobiDB-lite"/>
    </source>
</evidence>
<dbReference type="STRING" id="3916.A0A3Q0FE85"/>
<dbReference type="InterPro" id="IPR000504">
    <property type="entry name" value="RRM_dom"/>
</dbReference>
<dbReference type="GeneID" id="106770699"/>
<feature type="domain" description="RRM" evidence="3">
    <location>
        <begin position="19"/>
        <end position="97"/>
    </location>
</feature>
<protein>
    <submittedName>
        <fullName evidence="5">Serine/arginine-rich splicing factor SR45a-like</fullName>
    </submittedName>
</protein>
<dbReference type="RefSeq" id="XP_022640939.1">
    <property type="nucleotide sequence ID" value="XM_022785218.1"/>
</dbReference>
<accession>A0A3Q0FE85</accession>
<dbReference type="Proteomes" id="UP000087766">
    <property type="component" value="Chromosome 8"/>
</dbReference>
<dbReference type="CDD" id="cd00590">
    <property type="entry name" value="RRM_SF"/>
    <property type="match status" value="1"/>
</dbReference>
<dbReference type="InterPro" id="IPR035979">
    <property type="entry name" value="RBD_domain_sf"/>
</dbReference>
<evidence type="ECO:0000256" key="1">
    <source>
        <dbReference type="PROSITE-ProRule" id="PRU00176"/>
    </source>
</evidence>
<feature type="compositionally biased region" description="Basic residues" evidence="2">
    <location>
        <begin position="157"/>
        <end position="172"/>
    </location>
</feature>
<keyword evidence="4" id="KW-1185">Reference proteome</keyword>
<evidence type="ECO:0000313" key="4">
    <source>
        <dbReference type="Proteomes" id="UP000087766"/>
    </source>
</evidence>
<gene>
    <name evidence="5" type="primary">LOC106770699</name>
</gene>
<name>A0A3Q0FE85_VIGRR</name>
<dbReference type="PROSITE" id="PS50102">
    <property type="entry name" value="RRM"/>
    <property type="match status" value="1"/>
</dbReference>
<dbReference type="KEGG" id="vra:106770699"/>
<evidence type="ECO:0000313" key="5">
    <source>
        <dbReference type="RefSeq" id="XP_022640939.1"/>
    </source>
</evidence>
<reference evidence="4" key="1">
    <citation type="journal article" date="2014" name="Nat. Commun.">
        <title>Genome sequence of mungbean and insights into evolution within Vigna species.</title>
        <authorList>
            <person name="Kang Y.J."/>
            <person name="Kim S.K."/>
            <person name="Kim M.Y."/>
            <person name="Lestari P."/>
            <person name="Kim K.H."/>
            <person name="Ha B.K."/>
            <person name="Jun T.H."/>
            <person name="Hwang W.J."/>
            <person name="Lee T."/>
            <person name="Lee J."/>
            <person name="Shim S."/>
            <person name="Yoon M.Y."/>
            <person name="Jang Y.E."/>
            <person name="Han K.S."/>
            <person name="Taeprayoon P."/>
            <person name="Yoon N."/>
            <person name="Somta P."/>
            <person name="Tanya P."/>
            <person name="Kim K.S."/>
            <person name="Gwag J.G."/>
            <person name="Moon J.K."/>
            <person name="Lee Y.H."/>
            <person name="Park B.S."/>
            <person name="Bombarely A."/>
            <person name="Doyle J.J."/>
            <person name="Jackson S.A."/>
            <person name="Schafleitner R."/>
            <person name="Srinives P."/>
            <person name="Varshney R.K."/>
            <person name="Lee S.H."/>
        </authorList>
    </citation>
    <scope>NUCLEOTIDE SEQUENCE [LARGE SCALE GENOMIC DNA]</scope>
    <source>
        <strain evidence="4">cv. VC1973A</strain>
    </source>
</reference>